<dbReference type="OrthoDB" id="9990807at2759"/>
<dbReference type="Proteomes" id="UP000054560">
    <property type="component" value="Unassembled WGS sequence"/>
</dbReference>
<dbReference type="Gene3D" id="3.40.50.1820">
    <property type="entry name" value="alpha/beta hydrolase"/>
    <property type="match status" value="1"/>
</dbReference>
<organism evidence="1 2">
    <name type="scientific">Sphaeroforma arctica JP610</name>
    <dbReference type="NCBI Taxonomy" id="667725"/>
    <lineage>
        <taxon>Eukaryota</taxon>
        <taxon>Ichthyosporea</taxon>
        <taxon>Ichthyophonida</taxon>
        <taxon>Sphaeroforma</taxon>
    </lineage>
</organism>
<name>A0A0L0GAU3_9EUKA</name>
<dbReference type="AlphaFoldDB" id="A0A0L0GAU3"/>
<protein>
    <submittedName>
        <fullName evidence="1">Uncharacterized protein</fullName>
    </submittedName>
</protein>
<dbReference type="GeneID" id="25902926"/>
<keyword evidence="2" id="KW-1185">Reference proteome</keyword>
<sequence length="478" mass="54693">MNSHLQKVELMDETEDAPKHEDDIRKLQDDVLKDREDSLNGHEDLLSDHEDILNGLDDVQTYVKQIAWPQYRIKHKHGATQMRLCKRNEDLVNASSNACTSVVFRRAKVWNVRWFNADENTYYNMPFTYVKRGSSRNPPLFIGMHGGGNCPEYANQRQFVNHKHLYSNIVDGIYLVPRAPTNSWNMWFRREVRPLFDAIICNMIVNENVDSNRVYLFGYSAGGDGAFQMVPLMADRLAAGAAMAGHPNDANFTNLCNTPFANYCGQSDNAYHRNTANVKVGERLCAMQRDHRNEGLYENVLSVQYPTGHWMDKRDEAAIDWMASSIRNPKPKRIRWRLTHGEGATETRFFWLLFRCACGMSNNRPPTLVEGHADRQTIHVYFSGHSYRAGDSIVLLLSDGMGWDHTKPLTVCLVNRDDASTQELEVAERKLRKSVVRKSLDLWGDPNMVYATEVEVDLKHLFELSVQTTNSNVGNSES</sequence>
<dbReference type="EMBL" id="KQ241704">
    <property type="protein sequence ID" value="KNC85388.1"/>
    <property type="molecule type" value="Genomic_DNA"/>
</dbReference>
<dbReference type="RefSeq" id="XP_014159290.1">
    <property type="nucleotide sequence ID" value="XM_014303815.1"/>
</dbReference>
<proteinExistence type="predicted"/>
<evidence type="ECO:0000313" key="1">
    <source>
        <dbReference type="EMBL" id="KNC85388.1"/>
    </source>
</evidence>
<reference evidence="1 2" key="1">
    <citation type="submission" date="2011-02" db="EMBL/GenBank/DDBJ databases">
        <title>The Genome Sequence of Sphaeroforma arctica JP610.</title>
        <authorList>
            <consortium name="The Broad Institute Genome Sequencing Platform"/>
            <person name="Russ C."/>
            <person name="Cuomo C."/>
            <person name="Young S.K."/>
            <person name="Zeng Q."/>
            <person name="Gargeya S."/>
            <person name="Alvarado L."/>
            <person name="Berlin A."/>
            <person name="Chapman S.B."/>
            <person name="Chen Z."/>
            <person name="Freedman E."/>
            <person name="Gellesch M."/>
            <person name="Goldberg J."/>
            <person name="Griggs A."/>
            <person name="Gujja S."/>
            <person name="Heilman E."/>
            <person name="Heiman D."/>
            <person name="Howarth C."/>
            <person name="Mehta T."/>
            <person name="Neiman D."/>
            <person name="Pearson M."/>
            <person name="Roberts A."/>
            <person name="Saif S."/>
            <person name="Shea T."/>
            <person name="Shenoy N."/>
            <person name="Sisk P."/>
            <person name="Stolte C."/>
            <person name="Sykes S."/>
            <person name="White J."/>
            <person name="Yandava C."/>
            <person name="Burger G."/>
            <person name="Gray M.W."/>
            <person name="Holland P.W.H."/>
            <person name="King N."/>
            <person name="Lang F.B.F."/>
            <person name="Roger A.J."/>
            <person name="Ruiz-Trillo I."/>
            <person name="Haas B."/>
            <person name="Nusbaum C."/>
            <person name="Birren B."/>
        </authorList>
    </citation>
    <scope>NUCLEOTIDE SEQUENCE [LARGE SCALE GENOMIC DNA]</scope>
    <source>
        <strain evidence="1 2">JP610</strain>
    </source>
</reference>
<evidence type="ECO:0000313" key="2">
    <source>
        <dbReference type="Proteomes" id="UP000054560"/>
    </source>
</evidence>
<dbReference type="eggNOG" id="ENOG502SNVV">
    <property type="taxonomic scope" value="Eukaryota"/>
</dbReference>
<accession>A0A0L0GAU3</accession>
<dbReference type="InterPro" id="IPR029058">
    <property type="entry name" value="AB_hydrolase_fold"/>
</dbReference>
<dbReference type="SUPFAM" id="SSF53474">
    <property type="entry name" value="alpha/beta-Hydrolases"/>
    <property type="match status" value="1"/>
</dbReference>
<gene>
    <name evidence="1" type="ORF">SARC_02422</name>
</gene>